<dbReference type="InterPro" id="IPR000238">
    <property type="entry name" value="RbfA"/>
</dbReference>
<dbReference type="HAMAP" id="MF_00003">
    <property type="entry name" value="RbfA"/>
    <property type="match status" value="1"/>
</dbReference>
<keyword evidence="4" id="KW-1185">Reference proteome</keyword>
<dbReference type="NCBIfam" id="TIGR00082">
    <property type="entry name" value="rbfA"/>
    <property type="match status" value="1"/>
</dbReference>
<dbReference type="InterPro" id="IPR023799">
    <property type="entry name" value="RbfA_dom_sf"/>
</dbReference>
<dbReference type="PANTHER" id="PTHR33515">
    <property type="entry name" value="RIBOSOME-BINDING FACTOR A, CHLOROPLASTIC-RELATED"/>
    <property type="match status" value="1"/>
</dbReference>
<dbReference type="Proteomes" id="UP001317963">
    <property type="component" value="Chromosome"/>
</dbReference>
<name>A0ABY6Q436_9GAMM</name>
<evidence type="ECO:0000313" key="3">
    <source>
        <dbReference type="EMBL" id="UZP73265.1"/>
    </source>
</evidence>
<dbReference type="InterPro" id="IPR015946">
    <property type="entry name" value="KH_dom-like_a/b"/>
</dbReference>
<comment type="function">
    <text evidence="2">One of several proteins that assist in the late maturation steps of the functional core of the 30S ribosomal subunit. Associates with free 30S ribosomal subunits (but not with 30S subunits that are part of 70S ribosomes or polysomes). Required for efficient processing of 16S rRNA. May interact with the 5'-terminal helix region of 16S rRNA.</text>
</comment>
<dbReference type="Gene3D" id="3.30.300.20">
    <property type="match status" value="1"/>
</dbReference>
<keyword evidence="1 2" id="KW-0690">Ribosome biogenesis</keyword>
<dbReference type="InterPro" id="IPR020053">
    <property type="entry name" value="Ribosome-bd_factorA_CS"/>
</dbReference>
<evidence type="ECO:0000313" key="4">
    <source>
        <dbReference type="Proteomes" id="UP001317963"/>
    </source>
</evidence>
<proteinExistence type="inferred from homology"/>
<dbReference type="PROSITE" id="PS01319">
    <property type="entry name" value="RBFA"/>
    <property type="match status" value="1"/>
</dbReference>
<dbReference type="PANTHER" id="PTHR33515:SF1">
    <property type="entry name" value="RIBOSOME-BINDING FACTOR A, CHLOROPLASTIC-RELATED"/>
    <property type="match status" value="1"/>
</dbReference>
<dbReference type="RefSeq" id="WP_279242043.1">
    <property type="nucleotide sequence ID" value="NZ_CP036501.1"/>
</dbReference>
<protein>
    <recommendedName>
        <fullName evidence="2">Ribosome-binding factor A</fullName>
    </recommendedName>
</protein>
<evidence type="ECO:0000256" key="1">
    <source>
        <dbReference type="ARBA" id="ARBA00022517"/>
    </source>
</evidence>
<comment type="similarity">
    <text evidence="2">Belongs to the RbfA family.</text>
</comment>
<organism evidence="3 4">
    <name type="scientific">Candidatus Paraluminiphilus aquimaris</name>
    <dbReference type="NCBI Taxonomy" id="2518994"/>
    <lineage>
        <taxon>Bacteria</taxon>
        <taxon>Pseudomonadati</taxon>
        <taxon>Pseudomonadota</taxon>
        <taxon>Gammaproteobacteria</taxon>
        <taxon>Cellvibrionales</taxon>
        <taxon>Halieaceae</taxon>
        <taxon>Candidatus Paraluminiphilus</taxon>
    </lineage>
</organism>
<dbReference type="SUPFAM" id="SSF89919">
    <property type="entry name" value="Ribosome-binding factor A, RbfA"/>
    <property type="match status" value="1"/>
</dbReference>
<dbReference type="Pfam" id="PF02033">
    <property type="entry name" value="RBFA"/>
    <property type="match status" value="1"/>
</dbReference>
<comment type="subcellular location">
    <subcellularLocation>
        <location evidence="2">Cytoplasm</location>
    </subcellularLocation>
</comment>
<accession>A0ABY6Q436</accession>
<comment type="subunit">
    <text evidence="2">Monomer. Binds 30S ribosomal subunits, but not 50S ribosomal subunits or 70S ribosomes.</text>
</comment>
<gene>
    <name evidence="2 3" type="primary">rbfA</name>
    <name evidence="3" type="ORF">E0F26_00275</name>
</gene>
<sequence length="131" mass="14633">MPQEFSRTERVADYLQQELAKLLLHSVRDPRAEFVNITAVDVSRDLRYAKVYYTKLGVESAEAATDVTRVLDKAAGFLRTEVAKGSSLRTVPKLTFKFDESVGRGRHMEDLLGRARASDALRGNEAEADDS</sequence>
<keyword evidence="2" id="KW-0963">Cytoplasm</keyword>
<evidence type="ECO:0000256" key="2">
    <source>
        <dbReference type="HAMAP-Rule" id="MF_00003"/>
    </source>
</evidence>
<reference evidence="3 4" key="1">
    <citation type="submission" date="2019-02" db="EMBL/GenBank/DDBJ databases">
        <title>Halieaceae_genomes.</title>
        <authorList>
            <person name="Li S.-H."/>
        </authorList>
    </citation>
    <scope>NUCLEOTIDE SEQUENCE [LARGE SCALE GENOMIC DNA]</scope>
    <source>
        <strain evidence="3 4">JH123</strain>
    </source>
</reference>
<dbReference type="EMBL" id="CP036501">
    <property type="protein sequence ID" value="UZP73265.1"/>
    <property type="molecule type" value="Genomic_DNA"/>
</dbReference>